<proteinExistence type="predicted"/>
<keyword evidence="2" id="KW-1185">Reference proteome</keyword>
<feature type="non-terminal residue" evidence="1">
    <location>
        <position position="1"/>
    </location>
</feature>
<accession>A0AC60QVZ6</accession>
<feature type="non-terminal residue" evidence="1">
    <location>
        <position position="177"/>
    </location>
</feature>
<protein>
    <submittedName>
        <fullName evidence="1">Uncharacterized protein</fullName>
    </submittedName>
</protein>
<gene>
    <name evidence="1" type="ORF">HPB47_015484</name>
</gene>
<name>A0AC60QVZ6_IXOPE</name>
<comment type="caution">
    <text evidence="1">The sequence shown here is derived from an EMBL/GenBank/DDBJ whole genome shotgun (WGS) entry which is preliminary data.</text>
</comment>
<dbReference type="EMBL" id="JABSTQ010004123">
    <property type="protein sequence ID" value="KAG0442918.1"/>
    <property type="molecule type" value="Genomic_DNA"/>
</dbReference>
<reference evidence="1 2" key="1">
    <citation type="journal article" date="2020" name="Cell">
        <title>Large-Scale Comparative Analyses of Tick Genomes Elucidate Their Genetic Diversity and Vector Capacities.</title>
        <authorList>
            <consortium name="Tick Genome and Microbiome Consortium (TIGMIC)"/>
            <person name="Jia N."/>
            <person name="Wang J."/>
            <person name="Shi W."/>
            <person name="Du L."/>
            <person name="Sun Y."/>
            <person name="Zhan W."/>
            <person name="Jiang J.F."/>
            <person name="Wang Q."/>
            <person name="Zhang B."/>
            <person name="Ji P."/>
            <person name="Bell-Sakyi L."/>
            <person name="Cui X.M."/>
            <person name="Yuan T.T."/>
            <person name="Jiang B.G."/>
            <person name="Yang W.F."/>
            <person name="Lam T.T."/>
            <person name="Chang Q.C."/>
            <person name="Ding S.J."/>
            <person name="Wang X.J."/>
            <person name="Zhu J.G."/>
            <person name="Ruan X.D."/>
            <person name="Zhao L."/>
            <person name="Wei J.T."/>
            <person name="Ye R.Z."/>
            <person name="Que T.C."/>
            <person name="Du C.H."/>
            <person name="Zhou Y.H."/>
            <person name="Cheng J.X."/>
            <person name="Dai P.F."/>
            <person name="Guo W.B."/>
            <person name="Han X.H."/>
            <person name="Huang E.J."/>
            <person name="Li L.F."/>
            <person name="Wei W."/>
            <person name="Gao Y.C."/>
            <person name="Liu J.Z."/>
            <person name="Shao H.Z."/>
            <person name="Wang X."/>
            <person name="Wang C.C."/>
            <person name="Yang T.C."/>
            <person name="Huo Q.B."/>
            <person name="Li W."/>
            <person name="Chen H.Y."/>
            <person name="Chen S.E."/>
            <person name="Zhou L.G."/>
            <person name="Ni X.B."/>
            <person name="Tian J.H."/>
            <person name="Sheng Y."/>
            <person name="Liu T."/>
            <person name="Pan Y.S."/>
            <person name="Xia L.Y."/>
            <person name="Li J."/>
            <person name="Zhao F."/>
            <person name="Cao W.C."/>
        </authorList>
    </citation>
    <scope>NUCLEOTIDE SEQUENCE [LARGE SCALE GENOMIC DNA]</scope>
    <source>
        <strain evidence="1">Iper-2018</strain>
    </source>
</reference>
<dbReference type="Proteomes" id="UP000805193">
    <property type="component" value="Unassembled WGS sequence"/>
</dbReference>
<evidence type="ECO:0000313" key="2">
    <source>
        <dbReference type="Proteomes" id="UP000805193"/>
    </source>
</evidence>
<evidence type="ECO:0000313" key="1">
    <source>
        <dbReference type="EMBL" id="KAG0442918.1"/>
    </source>
</evidence>
<organism evidence="1 2">
    <name type="scientific">Ixodes persulcatus</name>
    <name type="common">Taiga tick</name>
    <dbReference type="NCBI Taxonomy" id="34615"/>
    <lineage>
        <taxon>Eukaryota</taxon>
        <taxon>Metazoa</taxon>
        <taxon>Ecdysozoa</taxon>
        <taxon>Arthropoda</taxon>
        <taxon>Chelicerata</taxon>
        <taxon>Arachnida</taxon>
        <taxon>Acari</taxon>
        <taxon>Parasitiformes</taxon>
        <taxon>Ixodida</taxon>
        <taxon>Ixodoidea</taxon>
        <taxon>Ixodidae</taxon>
        <taxon>Ixodinae</taxon>
        <taxon>Ixodes</taxon>
    </lineage>
</organism>
<sequence>PVHVTCTGVSAPIRRIRLDCIVFGSCGPSRLCLAMHSYTVQKKIKVVEWHRRNGRNRPLNRSAIKLDRKRIRETSASRSSGKRASVFSKEVDDALFKLLERERSAGHAATNDNQKVPEECADAAKAFRSALGCLRSCHEYTLHNMANMNQTMVRMDTAANRTNKLAGASTVRIANTG</sequence>